<dbReference type="GO" id="GO:0003828">
    <property type="term" value="F:alpha-N-acetylneuraminate alpha-2,8-sialyltransferase activity"/>
    <property type="evidence" value="ECO:0000318"/>
    <property type="project" value="GO_Central"/>
</dbReference>
<dbReference type="KEGG" id="bfo:118405384"/>
<dbReference type="InterPro" id="IPR001675">
    <property type="entry name" value="Glyco_trans_29"/>
</dbReference>
<dbReference type="Gene3D" id="3.90.1480.20">
    <property type="entry name" value="Glycosyl transferase family 29"/>
    <property type="match status" value="1"/>
</dbReference>
<protein>
    <submittedName>
        <fullName evidence="14">Uncharacterized protein LOC118405384</fullName>
    </submittedName>
</protein>
<dbReference type="OMA" id="KEWNTDI"/>
<keyword evidence="4" id="KW-0808">Transferase</keyword>
<evidence type="ECO:0000313" key="13">
    <source>
        <dbReference type="Proteomes" id="UP000001554"/>
    </source>
</evidence>
<dbReference type="PANTHER" id="PTHR11987">
    <property type="entry name" value="ALPHA-2,8-SIALYLTRANSFERASE"/>
    <property type="match status" value="1"/>
</dbReference>
<evidence type="ECO:0000256" key="12">
    <source>
        <dbReference type="SAM" id="Phobius"/>
    </source>
</evidence>
<dbReference type="InterPro" id="IPR050943">
    <property type="entry name" value="Glycosyltr_29_Sialyltrsf"/>
</dbReference>
<keyword evidence="6" id="KW-0735">Signal-anchor</keyword>
<evidence type="ECO:0000256" key="9">
    <source>
        <dbReference type="ARBA" id="ARBA00023136"/>
    </source>
</evidence>
<evidence type="ECO:0000256" key="7">
    <source>
        <dbReference type="ARBA" id="ARBA00022989"/>
    </source>
</evidence>
<dbReference type="OrthoDB" id="10049551at2759"/>
<dbReference type="RefSeq" id="XP_035660762.1">
    <property type="nucleotide sequence ID" value="XM_035804869.1"/>
</dbReference>
<proteinExistence type="inferred from homology"/>
<dbReference type="AlphaFoldDB" id="A0A9J7HM66"/>
<reference evidence="14" key="2">
    <citation type="submission" date="2025-08" db="UniProtKB">
        <authorList>
            <consortium name="RefSeq"/>
        </authorList>
    </citation>
    <scope>IDENTIFICATION</scope>
    <source>
        <strain evidence="14">S238N-H82</strain>
        <tissue evidence="14">Testes</tissue>
    </source>
</reference>
<keyword evidence="9 12" id="KW-0472">Membrane</keyword>
<sequence length="531" mass="59995">MSELIRRITTLVGWTSHSQVQLYTSYYPGQRTRPHNPALHVAGQWAGEQRQPISRNPALTMPPVLFRSMPTTARRRRVTLTVALASTLTFLAFAFVYVDSNCSRKARLMSVKTIGGSRTQRHALMEDDSSEWTPIGVGDVLPSAQNNRSFYMSTRDNVSVVLEKRKRKNRVIEGAKHESMDGENPKPQAPIVFKRLPAKITQESSGPLTKHSALPTGGNRGAVHVKPKNNTRSSFSATAYRLERISKWSTWNIWPINEAVLRKIRTLSRALLPKFGMGKDEIRSDSTRLHKCVKKSRGCKLDNKNAIRHQDTCAVVGNSGILTGSHCGGEIDTHDYVIRFGVGPTVGYEHDIGRKRNITFLNRDILLKITKSLRSPASKNVYTQRLKRMNSSTLMFAKGKNKEWNTDIESLITIARRYNLCFTLRKNTKNLGIIIRGILSQEMPDLAQHLGGVETTGILSVFMASTFCHRINIYGFYPFTKDIHGKDIQYHYHDNVKPGRKGSADNYPVEYMVNKRLHKLGVVNHIIDKCQ</sequence>
<dbReference type="Pfam" id="PF00777">
    <property type="entry name" value="Glyco_transf_29"/>
    <property type="match status" value="1"/>
</dbReference>
<reference evidence="13" key="1">
    <citation type="journal article" date="2020" name="Nat. Ecol. Evol.">
        <title>Deeply conserved synteny resolves early events in vertebrate evolution.</title>
        <authorList>
            <person name="Simakov O."/>
            <person name="Marletaz F."/>
            <person name="Yue J.X."/>
            <person name="O'Connell B."/>
            <person name="Jenkins J."/>
            <person name="Brandt A."/>
            <person name="Calef R."/>
            <person name="Tung C.H."/>
            <person name="Huang T.K."/>
            <person name="Schmutz J."/>
            <person name="Satoh N."/>
            <person name="Yu J.K."/>
            <person name="Putnam N.H."/>
            <person name="Green R.E."/>
            <person name="Rokhsar D.S."/>
        </authorList>
    </citation>
    <scope>NUCLEOTIDE SEQUENCE [LARGE SCALE GENOMIC DNA]</scope>
    <source>
        <strain evidence="13">S238N-H82</strain>
    </source>
</reference>
<dbReference type="GO" id="GO:0009311">
    <property type="term" value="P:oligosaccharide metabolic process"/>
    <property type="evidence" value="ECO:0000318"/>
    <property type="project" value="GO_Central"/>
</dbReference>
<comment type="subcellular location">
    <subcellularLocation>
        <location evidence="1">Golgi apparatus membrane</location>
        <topology evidence="1">Single-pass type II membrane protein</topology>
    </subcellularLocation>
</comment>
<evidence type="ECO:0000256" key="5">
    <source>
        <dbReference type="ARBA" id="ARBA00022692"/>
    </source>
</evidence>
<dbReference type="GO" id="GO:0000139">
    <property type="term" value="C:Golgi membrane"/>
    <property type="evidence" value="ECO:0007669"/>
    <property type="project" value="UniProtKB-SubCell"/>
</dbReference>
<dbReference type="Proteomes" id="UP000001554">
    <property type="component" value="Chromosome 18"/>
</dbReference>
<evidence type="ECO:0000256" key="4">
    <source>
        <dbReference type="ARBA" id="ARBA00022679"/>
    </source>
</evidence>
<keyword evidence="7 12" id="KW-1133">Transmembrane helix</keyword>
<keyword evidence="3" id="KW-0328">Glycosyltransferase</keyword>
<keyword evidence="13" id="KW-1185">Reference proteome</keyword>
<evidence type="ECO:0000256" key="3">
    <source>
        <dbReference type="ARBA" id="ARBA00022676"/>
    </source>
</evidence>
<keyword evidence="10" id="KW-0325">Glycoprotein</keyword>
<feature type="transmembrane region" description="Helical" evidence="12">
    <location>
        <begin position="78"/>
        <end position="98"/>
    </location>
</feature>
<gene>
    <name evidence="14" type="primary">LOC118405384</name>
</gene>
<accession>A0A9J7HM66</accession>
<dbReference type="GO" id="GO:0006491">
    <property type="term" value="P:N-glycan processing"/>
    <property type="evidence" value="ECO:0000318"/>
    <property type="project" value="GO_Central"/>
</dbReference>
<dbReference type="PANTHER" id="PTHR11987:SF53">
    <property type="entry name" value="ALPHA-2,8-SIALYLTRANSFERASE 8F-LIKE"/>
    <property type="match status" value="1"/>
</dbReference>
<evidence type="ECO:0000256" key="6">
    <source>
        <dbReference type="ARBA" id="ARBA00022968"/>
    </source>
</evidence>
<keyword evidence="5 12" id="KW-0812">Transmembrane</keyword>
<organism evidence="13 14">
    <name type="scientific">Branchiostoma floridae</name>
    <name type="common">Florida lancelet</name>
    <name type="synonym">Amphioxus</name>
    <dbReference type="NCBI Taxonomy" id="7739"/>
    <lineage>
        <taxon>Eukaryota</taxon>
        <taxon>Metazoa</taxon>
        <taxon>Chordata</taxon>
        <taxon>Cephalochordata</taxon>
        <taxon>Leptocardii</taxon>
        <taxon>Amphioxiformes</taxon>
        <taxon>Branchiostomatidae</taxon>
        <taxon>Branchiostoma</taxon>
    </lineage>
</organism>
<evidence type="ECO:0000256" key="2">
    <source>
        <dbReference type="ARBA" id="ARBA00006003"/>
    </source>
</evidence>
<keyword evidence="8" id="KW-0333">Golgi apparatus</keyword>
<comment type="similarity">
    <text evidence="2">Belongs to the glycosyltransferase 29 family.</text>
</comment>
<feature type="region of interest" description="Disordered" evidence="11">
    <location>
        <begin position="202"/>
        <end position="230"/>
    </location>
</feature>
<dbReference type="GeneID" id="118405384"/>
<name>A0A9J7HM66_BRAFL</name>
<dbReference type="InterPro" id="IPR038578">
    <property type="entry name" value="GT29-like_sf"/>
</dbReference>
<evidence type="ECO:0000256" key="11">
    <source>
        <dbReference type="SAM" id="MobiDB-lite"/>
    </source>
</evidence>
<dbReference type="CDD" id="cd23963">
    <property type="entry name" value="GT29_ST8SIA"/>
    <property type="match status" value="1"/>
</dbReference>
<evidence type="ECO:0000313" key="14">
    <source>
        <dbReference type="RefSeq" id="XP_035660762.1"/>
    </source>
</evidence>
<evidence type="ECO:0000256" key="10">
    <source>
        <dbReference type="ARBA" id="ARBA00023180"/>
    </source>
</evidence>
<evidence type="ECO:0000256" key="8">
    <source>
        <dbReference type="ARBA" id="ARBA00023034"/>
    </source>
</evidence>
<evidence type="ECO:0000256" key="1">
    <source>
        <dbReference type="ARBA" id="ARBA00004323"/>
    </source>
</evidence>